<gene>
    <name evidence="1" type="ORF">SAMN02745215_04640</name>
</gene>
<organism evidence="1 2">
    <name type="scientific">Desulfitobacterium chlororespirans DSM 11544</name>
    <dbReference type="NCBI Taxonomy" id="1121395"/>
    <lineage>
        <taxon>Bacteria</taxon>
        <taxon>Bacillati</taxon>
        <taxon>Bacillota</taxon>
        <taxon>Clostridia</taxon>
        <taxon>Eubacteriales</taxon>
        <taxon>Desulfitobacteriaceae</taxon>
        <taxon>Desulfitobacterium</taxon>
    </lineage>
</organism>
<name>A0A1M7UTW0_9FIRM</name>
<evidence type="ECO:0000313" key="1">
    <source>
        <dbReference type="EMBL" id="SHN86471.1"/>
    </source>
</evidence>
<keyword evidence="2" id="KW-1185">Reference proteome</keyword>
<reference evidence="2" key="1">
    <citation type="submission" date="2016-12" db="EMBL/GenBank/DDBJ databases">
        <authorList>
            <person name="Varghese N."/>
            <person name="Submissions S."/>
        </authorList>
    </citation>
    <scope>NUCLEOTIDE SEQUENCE [LARGE SCALE GENOMIC DNA]</scope>
    <source>
        <strain evidence="2">DSM 11544</strain>
    </source>
</reference>
<dbReference type="AlphaFoldDB" id="A0A1M7UTW0"/>
<proteinExistence type="predicted"/>
<dbReference type="Proteomes" id="UP000184010">
    <property type="component" value="Unassembled WGS sequence"/>
</dbReference>
<evidence type="ECO:0000313" key="2">
    <source>
        <dbReference type="Proteomes" id="UP000184010"/>
    </source>
</evidence>
<dbReference type="RefSeq" id="WP_018213642.1">
    <property type="nucleotide sequence ID" value="NZ_FRDN01000017.1"/>
</dbReference>
<dbReference type="STRING" id="1121395.SAMN02745215_04640"/>
<protein>
    <submittedName>
        <fullName evidence="1">Uncharacterized protein</fullName>
    </submittedName>
</protein>
<dbReference type="EMBL" id="FRDN01000017">
    <property type="protein sequence ID" value="SHN86471.1"/>
    <property type="molecule type" value="Genomic_DNA"/>
</dbReference>
<accession>A0A1M7UTW0</accession>
<sequence length="100" mass="11376">MNSRKDAVEIQIQGIKCDNRTCGFKDDTVRFEEYGQWLNKPCPKCGANLLTEEDYASTLMLVELTGIVNDMLPEPPDDEERVKFEAVFNGTGKIAFRLKE</sequence>